<accession>A0A8J2P227</accession>
<gene>
    <name evidence="2" type="ORF">AFUS01_LOCUS11807</name>
</gene>
<feature type="compositionally biased region" description="Basic residues" evidence="1">
    <location>
        <begin position="175"/>
        <end position="190"/>
    </location>
</feature>
<protein>
    <recommendedName>
        <fullName evidence="4">RING-type domain-containing protein</fullName>
    </recommendedName>
</protein>
<proteinExistence type="predicted"/>
<feature type="region of interest" description="Disordered" evidence="1">
    <location>
        <begin position="173"/>
        <end position="198"/>
    </location>
</feature>
<evidence type="ECO:0000313" key="3">
    <source>
        <dbReference type="Proteomes" id="UP000708208"/>
    </source>
</evidence>
<reference evidence="2" key="1">
    <citation type="submission" date="2021-06" db="EMBL/GenBank/DDBJ databases">
        <authorList>
            <person name="Hodson N. C."/>
            <person name="Mongue J. A."/>
            <person name="Jaron S. K."/>
        </authorList>
    </citation>
    <scope>NUCLEOTIDE SEQUENCE</scope>
</reference>
<evidence type="ECO:0008006" key="4">
    <source>
        <dbReference type="Google" id="ProtNLM"/>
    </source>
</evidence>
<name>A0A8J2P227_9HEXA</name>
<comment type="caution">
    <text evidence="2">The sequence shown here is derived from an EMBL/GenBank/DDBJ whole genome shotgun (WGS) entry which is preliminary data.</text>
</comment>
<evidence type="ECO:0000256" key="1">
    <source>
        <dbReference type="SAM" id="MobiDB-lite"/>
    </source>
</evidence>
<organism evidence="2 3">
    <name type="scientific">Allacma fusca</name>
    <dbReference type="NCBI Taxonomy" id="39272"/>
    <lineage>
        <taxon>Eukaryota</taxon>
        <taxon>Metazoa</taxon>
        <taxon>Ecdysozoa</taxon>
        <taxon>Arthropoda</taxon>
        <taxon>Hexapoda</taxon>
        <taxon>Collembola</taxon>
        <taxon>Symphypleona</taxon>
        <taxon>Sminthuridae</taxon>
        <taxon>Allacma</taxon>
    </lineage>
</organism>
<keyword evidence="3" id="KW-1185">Reference proteome</keyword>
<dbReference type="AlphaFoldDB" id="A0A8J2P227"/>
<evidence type="ECO:0000313" key="2">
    <source>
        <dbReference type="EMBL" id="CAG7722686.1"/>
    </source>
</evidence>
<sequence length="210" mass="22839">MKCGACLQPFIGSVIRVNHPNCKAHWVHQTCMGDQPEEFGQNRCPICNFRWTQVLKAVVMNDIQVVPGPENKLREDSQNDNAIPGCSKAIFTVKVAIKSPATTPDTATMTPTVATTTEILATTPLVATLDAVTATTPATAADAKAFTAKATFQDETHIPNVVIPEAVSRPAGVARRSRPYHRRGITRPKSRNLLPTKPLWQQALPVGEQH</sequence>
<dbReference type="EMBL" id="CAJVCH010091597">
    <property type="protein sequence ID" value="CAG7722686.1"/>
    <property type="molecule type" value="Genomic_DNA"/>
</dbReference>
<dbReference type="Proteomes" id="UP000708208">
    <property type="component" value="Unassembled WGS sequence"/>
</dbReference>